<organism evidence="2 3">
    <name type="scientific">Serratia plymuthica</name>
    <dbReference type="NCBI Taxonomy" id="82996"/>
    <lineage>
        <taxon>Bacteria</taxon>
        <taxon>Pseudomonadati</taxon>
        <taxon>Pseudomonadota</taxon>
        <taxon>Gammaproteobacteria</taxon>
        <taxon>Enterobacterales</taxon>
        <taxon>Yersiniaceae</taxon>
        <taxon>Serratia</taxon>
    </lineage>
</organism>
<gene>
    <name evidence="1" type="ORF">I6G64_23570</name>
    <name evidence="2" type="ORF">NCTC12961_03449</name>
</gene>
<keyword evidence="4" id="KW-1185">Reference proteome</keyword>
<proteinExistence type="predicted"/>
<dbReference type="Proteomes" id="UP000248897">
    <property type="component" value="Chromosome 1"/>
</dbReference>
<reference evidence="1 4" key="2">
    <citation type="submission" date="2020-12" db="EMBL/GenBank/DDBJ databases">
        <title>FDA dAtabase for Regulatory Grade micrObial Sequences (FDA-ARGOS): Supporting development and validation of Infectious Disease Dx tests.</title>
        <authorList>
            <person name="Sproer C."/>
            <person name="Gronow S."/>
            <person name="Severitt S."/>
            <person name="Schroder I."/>
            <person name="Tallon L."/>
            <person name="Sadzewicz L."/>
            <person name="Zhao X."/>
            <person name="Boylan J."/>
            <person name="Ott S."/>
            <person name="Bowen H."/>
            <person name="Vavikolanu K."/>
            <person name="Mehta A."/>
            <person name="Aluvathingal J."/>
            <person name="Nadendla S."/>
            <person name="Lowell S."/>
            <person name="Myers T."/>
            <person name="Yan Y."/>
            <person name="Sichtig H."/>
        </authorList>
    </citation>
    <scope>NUCLEOTIDE SEQUENCE [LARGE SCALE GENOMIC DNA]</scope>
    <source>
        <strain evidence="1 4">FDAARGOS_907</strain>
    </source>
</reference>
<evidence type="ECO:0000313" key="3">
    <source>
        <dbReference type="Proteomes" id="UP000248897"/>
    </source>
</evidence>
<evidence type="ECO:0000313" key="4">
    <source>
        <dbReference type="Proteomes" id="UP000594967"/>
    </source>
</evidence>
<dbReference type="Proteomes" id="UP000594967">
    <property type="component" value="Chromosome"/>
</dbReference>
<dbReference type="RefSeq" id="WP_063201215.1">
    <property type="nucleotide sequence ID" value="NZ_CAMITG010000011.1"/>
</dbReference>
<dbReference type="AlphaFoldDB" id="A0A2X4USZ9"/>
<reference evidence="2 3" key="1">
    <citation type="submission" date="2018-06" db="EMBL/GenBank/DDBJ databases">
        <authorList>
            <consortium name="Pathogen Informatics"/>
            <person name="Doyle S."/>
        </authorList>
    </citation>
    <scope>NUCLEOTIDE SEQUENCE [LARGE SCALE GENOMIC DNA]</scope>
    <source>
        <strain evidence="2 3">NCTC12961</strain>
    </source>
</reference>
<name>A0A2X4USZ9_SERPL</name>
<sequence length="133" mass="15393">MTRTAYRLTASLLLTMTLTGCQNVKRPVPLVNKESATEAVEQDKKQREAERMQQCQHELEAMRNMDPEKYQKFKREFDTLMSGAAQYAGMRTRVNTDTQETVDALYRYRTNRLCADISTTMMTGLAERGERIQ</sequence>
<dbReference type="EMBL" id="LS483469">
    <property type="protein sequence ID" value="SQI41973.1"/>
    <property type="molecule type" value="Genomic_DNA"/>
</dbReference>
<accession>A0A2X4USZ9</accession>
<dbReference type="EMBL" id="CP065673">
    <property type="protein sequence ID" value="QPS20496.1"/>
    <property type="molecule type" value="Genomic_DNA"/>
</dbReference>
<evidence type="ECO:0000313" key="2">
    <source>
        <dbReference type="EMBL" id="SQI41973.1"/>
    </source>
</evidence>
<dbReference type="PROSITE" id="PS51257">
    <property type="entry name" value="PROKAR_LIPOPROTEIN"/>
    <property type="match status" value="1"/>
</dbReference>
<protein>
    <recommendedName>
        <fullName evidence="5">Lipoprotein</fullName>
    </recommendedName>
</protein>
<evidence type="ECO:0000313" key="1">
    <source>
        <dbReference type="EMBL" id="QPS20496.1"/>
    </source>
</evidence>
<evidence type="ECO:0008006" key="5">
    <source>
        <dbReference type="Google" id="ProtNLM"/>
    </source>
</evidence>